<proteinExistence type="predicted"/>
<dbReference type="Proteomes" id="UP000500882">
    <property type="component" value="Chromosome"/>
</dbReference>
<dbReference type="PANTHER" id="PTHR12526">
    <property type="entry name" value="GLYCOSYLTRANSFERASE"/>
    <property type="match status" value="1"/>
</dbReference>
<dbReference type="SUPFAM" id="SSF53756">
    <property type="entry name" value="UDP-Glycosyltransferase/glycogen phosphorylase"/>
    <property type="match status" value="1"/>
</dbReference>
<dbReference type="CDD" id="cd03808">
    <property type="entry name" value="GT4_CapM-like"/>
    <property type="match status" value="1"/>
</dbReference>
<dbReference type="AlphaFoldDB" id="A0A679HN55"/>
<reference evidence="3" key="2">
    <citation type="submission" date="2021-06" db="EMBL/GenBank/DDBJ databases">
        <title>Interrogation of the integrated mobile genetic elements in gut-associated Bacteroides with a consensus prediction approach.</title>
        <authorList>
            <person name="Campbell D.E."/>
            <person name="Leigh J.R."/>
            <person name="Kim T."/>
            <person name="England W."/>
            <person name="Whitaker R.J."/>
            <person name="Degnan P.H."/>
        </authorList>
    </citation>
    <scope>NUCLEOTIDE SEQUENCE</scope>
    <source>
        <strain evidence="3">VPI-3443</strain>
    </source>
</reference>
<dbReference type="Gene3D" id="3.40.50.2000">
    <property type="entry name" value="Glycogen Phosphorylase B"/>
    <property type="match status" value="2"/>
</dbReference>
<reference evidence="2 4" key="1">
    <citation type="submission" date="2020-02" db="EMBL/GenBank/DDBJ databases">
        <title>Whole-genome sequencing and comparative analysis of the genomes of Bacteroides thetaiotaomicron and Escherichia coli isolated from a healthy resident in Vietnam.</title>
        <authorList>
            <person name="Mohsin M."/>
            <person name="Tanaka K."/>
            <person name="Kawahara R."/>
            <person name="Kondo S."/>
            <person name="Noguchi H."/>
            <person name="Motooka D."/>
            <person name="Nakamura S."/>
            <person name="Khong D.T."/>
            <person name="Nguyen T.N."/>
            <person name="Tran H.T."/>
            <person name="Yamamoto Y."/>
        </authorList>
    </citation>
    <scope>NUCLEOTIDE SEQUENCE [LARGE SCALE GENOMIC DNA]</scope>
    <source>
        <strain evidence="2 4">F9-2</strain>
    </source>
</reference>
<dbReference type="PANTHER" id="PTHR12526:SF638">
    <property type="entry name" value="SPORE COAT PROTEIN SA"/>
    <property type="match status" value="1"/>
</dbReference>
<accession>A0A679HN55</accession>
<evidence type="ECO:0000313" key="3">
    <source>
        <dbReference type="EMBL" id="UYU90404.1"/>
    </source>
</evidence>
<evidence type="ECO:0000313" key="4">
    <source>
        <dbReference type="Proteomes" id="UP000500882"/>
    </source>
</evidence>
<dbReference type="Pfam" id="PF13477">
    <property type="entry name" value="Glyco_trans_4_2"/>
    <property type="match status" value="1"/>
</dbReference>
<name>A0A679HN55_BACT4</name>
<dbReference type="Pfam" id="PF13692">
    <property type="entry name" value="Glyco_trans_1_4"/>
    <property type="match status" value="1"/>
</dbReference>
<organism evidence="2 4">
    <name type="scientific">Bacteroides thetaiotaomicron</name>
    <dbReference type="NCBI Taxonomy" id="818"/>
    <lineage>
        <taxon>Bacteria</taxon>
        <taxon>Pseudomonadati</taxon>
        <taxon>Bacteroidota</taxon>
        <taxon>Bacteroidia</taxon>
        <taxon>Bacteroidales</taxon>
        <taxon>Bacteroidaceae</taxon>
        <taxon>Bacteroides</taxon>
    </lineage>
</organism>
<evidence type="ECO:0000313" key="2">
    <source>
        <dbReference type="EMBL" id="BCA50302.1"/>
    </source>
</evidence>
<dbReference type="EMBL" id="CP083685">
    <property type="protein sequence ID" value="UYU90404.1"/>
    <property type="molecule type" value="Genomic_DNA"/>
</dbReference>
<dbReference type="InterPro" id="IPR028098">
    <property type="entry name" value="Glyco_trans_4-like_N"/>
</dbReference>
<protein>
    <submittedName>
        <fullName evidence="2">Glycosyl transferase</fullName>
    </submittedName>
    <submittedName>
        <fullName evidence="3">Glycosyltransferase family 4 protein</fullName>
    </submittedName>
</protein>
<keyword evidence="2" id="KW-0808">Transferase</keyword>
<gene>
    <name evidence="2" type="ORF">BatF92_22440</name>
    <name evidence="3" type="ORF">KQP74_21115</name>
</gene>
<sequence>MKKFILISPKNRSAYNFRGDLIKDIQAKGYDVVVTGPNMEGVDKIEALGAKFIEVLVNKNGLNPFADIAYCLKLRKIMKQEKADAIMGYTIKPVIYGSLAGWLACVKNRTAMVTGAGYLFASKSVKAQIIKRISFILYRMGLGAAQKVIFQNIDDLNEFVEHKLVKKEKCYVVNGSGVNMNRYTPSAYPETPSFFFLGRLVNAKGGMDFVKAAKMVKAEHPEARFMILGKLEKNLPGAITAEDLMPYVNDGTVELFPETDNLAQYYAMTSVFVLPTAYREGTPRVILEALASARAVITTFTPGCKETVTDGVNGFFVPTHNPEKVAEKMTYFIEHPENIAEMGAASLELCKNKYEISIINKNMLSIMGV</sequence>
<dbReference type="GO" id="GO:0016757">
    <property type="term" value="F:glycosyltransferase activity"/>
    <property type="evidence" value="ECO:0007669"/>
    <property type="project" value="UniProtKB-ARBA"/>
</dbReference>
<feature type="domain" description="Glycosyltransferase subfamily 4-like N-terminal" evidence="1">
    <location>
        <begin position="12"/>
        <end position="152"/>
    </location>
</feature>
<dbReference type="RefSeq" id="WP_022471250.1">
    <property type="nucleotide sequence ID" value="NZ_AP022660.1"/>
</dbReference>
<dbReference type="EMBL" id="AP022660">
    <property type="protein sequence ID" value="BCA50302.1"/>
    <property type="molecule type" value="Genomic_DNA"/>
</dbReference>
<evidence type="ECO:0000259" key="1">
    <source>
        <dbReference type="Pfam" id="PF13477"/>
    </source>
</evidence>
<dbReference type="Proteomes" id="UP001162960">
    <property type="component" value="Chromosome"/>
</dbReference>